<evidence type="ECO:0000313" key="2">
    <source>
        <dbReference type="EMBL" id="KAJ8032759.1"/>
    </source>
</evidence>
<feature type="domain" description="TTF-type" evidence="1">
    <location>
        <begin position="38"/>
        <end position="123"/>
    </location>
</feature>
<organism evidence="2 3">
    <name type="scientific">Holothuria leucospilota</name>
    <name type="common">Black long sea cucumber</name>
    <name type="synonym">Mertensiothuria leucospilota</name>
    <dbReference type="NCBI Taxonomy" id="206669"/>
    <lineage>
        <taxon>Eukaryota</taxon>
        <taxon>Metazoa</taxon>
        <taxon>Echinodermata</taxon>
        <taxon>Eleutherozoa</taxon>
        <taxon>Echinozoa</taxon>
        <taxon>Holothuroidea</taxon>
        <taxon>Aspidochirotacea</taxon>
        <taxon>Aspidochirotida</taxon>
        <taxon>Holothuriidae</taxon>
        <taxon>Holothuria</taxon>
    </lineage>
</organism>
<dbReference type="InterPro" id="IPR008906">
    <property type="entry name" value="HATC_C_dom"/>
</dbReference>
<dbReference type="PANTHER" id="PTHR45749:SF28">
    <property type="entry name" value="ZINC FINGER MYM-TYPE PROTEIN 1-LIKE-RELATED"/>
    <property type="match status" value="1"/>
</dbReference>
<dbReference type="EMBL" id="JAIZAY010000011">
    <property type="protein sequence ID" value="KAJ8032759.1"/>
    <property type="molecule type" value="Genomic_DNA"/>
</dbReference>
<protein>
    <submittedName>
        <fullName evidence="2">Zinc finger MYM-type protein 1</fullName>
    </submittedName>
</protein>
<evidence type="ECO:0000313" key="3">
    <source>
        <dbReference type="Proteomes" id="UP001152320"/>
    </source>
</evidence>
<sequence>MNTVKSLQTRPFSKRSLEEKLEIKRLGPNRPQILSVSSSRRFSPSWYTKYEWLTGCAESGKVYCFPCILFGESLREHAWVRSGINDWKHLSEKVKKHIKCSRHVENCMKLAFFGKTNIAEQLSAAYRTSIQRHNLEVEKNRHVLSKIIDCIKFCAAFELALRGHDETDDSENPVVFLGLVNFTASLDSVLSKHLETATVFKGTSKTIQNEVLDIMFKIAQSDIQQEIKDTKFLAVISDDTTDVSNHLQNVVILRYLVSGQVVERFWSFCSMKQGDAVSIANVIDACLSRVLPNAEDKSKLIAQCYDGASVMSGLEGGVQSIVKQSYPHALYVHCYAHQLNLVLQQAVSQVSQIRLFFANLSGFSVFFTRSPKRVAFLDKSVGRRLPRSVKTRWNFQSRLVLTVYEHQDDLIECFQDIIVNWNGDQTTVREASGLLKCLQDRDFLGYLDFFHKIMPHVEILYAQLQRRQLDPVFLQNCKSNFIQAVNNVRSTIPHIFPPITPASTSAKRPRVDTSDEEKSRILHEVSDIIISHFCSRFEFSNHLASATLFNSESFEKYNQAFPSQILKSTAESYPMLDESKLRSELSVIYSRCEFRQCCGAVALLHLLQESNLTETFSEVIKLLMILITTPMSSSEAERCFSTLKRVKTFLRNTMSDDRLNALAMLSIEKKFIRESSNFNQRVIEMFAHLKERRATFLYK</sequence>
<dbReference type="Pfam" id="PF14291">
    <property type="entry name" value="DUF4371"/>
    <property type="match status" value="1"/>
</dbReference>
<dbReference type="Proteomes" id="UP001152320">
    <property type="component" value="Chromosome 11"/>
</dbReference>
<reference evidence="2" key="1">
    <citation type="submission" date="2021-10" db="EMBL/GenBank/DDBJ databases">
        <title>Tropical sea cucumber genome reveals ecological adaptation and Cuvierian tubules defense mechanism.</title>
        <authorList>
            <person name="Chen T."/>
        </authorList>
    </citation>
    <scope>NUCLEOTIDE SEQUENCE</scope>
    <source>
        <strain evidence="2">Nanhai2018</strain>
        <tissue evidence="2">Muscle</tissue>
    </source>
</reference>
<dbReference type="OrthoDB" id="6617140at2759"/>
<dbReference type="InterPro" id="IPR012337">
    <property type="entry name" value="RNaseH-like_sf"/>
</dbReference>
<dbReference type="Pfam" id="PF05699">
    <property type="entry name" value="Dimer_Tnp_hAT"/>
    <property type="match status" value="1"/>
</dbReference>
<dbReference type="InterPro" id="IPR025398">
    <property type="entry name" value="DUF4371"/>
</dbReference>
<dbReference type="PANTHER" id="PTHR45749">
    <property type="match status" value="1"/>
</dbReference>
<evidence type="ECO:0000259" key="1">
    <source>
        <dbReference type="SMART" id="SM00597"/>
    </source>
</evidence>
<dbReference type="AlphaFoldDB" id="A0A9Q1H472"/>
<gene>
    <name evidence="2" type="ORF">HOLleu_22802</name>
</gene>
<comment type="caution">
    <text evidence="2">The sequence shown here is derived from an EMBL/GenBank/DDBJ whole genome shotgun (WGS) entry which is preliminary data.</text>
</comment>
<dbReference type="GO" id="GO:0046983">
    <property type="term" value="F:protein dimerization activity"/>
    <property type="evidence" value="ECO:0007669"/>
    <property type="project" value="InterPro"/>
</dbReference>
<dbReference type="SMART" id="SM00597">
    <property type="entry name" value="ZnF_TTF"/>
    <property type="match status" value="1"/>
</dbReference>
<accession>A0A9Q1H472</accession>
<proteinExistence type="predicted"/>
<keyword evidence="3" id="KW-1185">Reference proteome</keyword>
<dbReference type="SUPFAM" id="SSF53098">
    <property type="entry name" value="Ribonuclease H-like"/>
    <property type="match status" value="1"/>
</dbReference>
<dbReference type="InterPro" id="IPR006580">
    <property type="entry name" value="Znf_TTF"/>
</dbReference>
<name>A0A9Q1H472_HOLLE</name>